<dbReference type="SUPFAM" id="SSF48371">
    <property type="entry name" value="ARM repeat"/>
    <property type="match status" value="1"/>
</dbReference>
<evidence type="ECO:0000256" key="1">
    <source>
        <dbReference type="ARBA" id="ARBA00008878"/>
    </source>
</evidence>
<evidence type="ECO:0008006" key="8">
    <source>
        <dbReference type="Google" id="ProtNLM"/>
    </source>
</evidence>
<feature type="compositionally biased region" description="Basic and acidic residues" evidence="2">
    <location>
        <begin position="1515"/>
        <end position="1525"/>
    </location>
</feature>
<dbReference type="InterPro" id="IPR029452">
    <property type="entry name" value="RICTOR_V"/>
</dbReference>
<evidence type="ECO:0000259" key="4">
    <source>
        <dbReference type="SMART" id="SM01308"/>
    </source>
</evidence>
<feature type="region of interest" description="Disordered" evidence="2">
    <location>
        <begin position="1225"/>
        <end position="1296"/>
    </location>
</feature>
<protein>
    <recommendedName>
        <fullName evidence="8">Rapamycin-insensitive companion of mTOR</fullName>
    </recommendedName>
</protein>
<comment type="caution">
    <text evidence="6">The sequence shown here is derived from an EMBL/GenBank/DDBJ whole genome shotgun (WGS) entry which is preliminary data.</text>
</comment>
<feature type="domain" description="Rapamycin-insensitive companion of mTOR" evidence="5">
    <location>
        <begin position="927"/>
        <end position="999"/>
    </location>
</feature>
<dbReference type="GO" id="GO:0043539">
    <property type="term" value="F:protein serine/threonine kinase activator activity"/>
    <property type="evidence" value="ECO:0007669"/>
    <property type="project" value="TreeGrafter"/>
</dbReference>
<dbReference type="InterPro" id="IPR016024">
    <property type="entry name" value="ARM-type_fold"/>
</dbReference>
<dbReference type="GO" id="GO:0038203">
    <property type="term" value="P:TORC2 signaling"/>
    <property type="evidence" value="ECO:0007669"/>
    <property type="project" value="TreeGrafter"/>
</dbReference>
<feature type="compositionally biased region" description="Low complexity" evidence="2">
    <location>
        <begin position="1225"/>
        <end position="1234"/>
    </location>
</feature>
<gene>
    <name evidence="6" type="ORF">FSP39_015586</name>
</gene>
<dbReference type="GO" id="GO:0031932">
    <property type="term" value="C:TORC2 complex"/>
    <property type="evidence" value="ECO:0007669"/>
    <property type="project" value="InterPro"/>
</dbReference>
<dbReference type="Pfam" id="PF14664">
    <property type="entry name" value="RICTOR_N"/>
    <property type="match status" value="1"/>
</dbReference>
<dbReference type="PANTHER" id="PTHR13298:SF11">
    <property type="entry name" value="RAPAMYCIN-INSENSITIVE COMPANION OF MTOR"/>
    <property type="match status" value="1"/>
</dbReference>
<evidence type="ECO:0000256" key="2">
    <source>
        <dbReference type="SAM" id="MobiDB-lite"/>
    </source>
</evidence>
<evidence type="ECO:0000313" key="7">
    <source>
        <dbReference type="Proteomes" id="UP001186944"/>
    </source>
</evidence>
<dbReference type="GO" id="GO:0051897">
    <property type="term" value="P:positive regulation of phosphatidylinositol 3-kinase/protein kinase B signal transduction"/>
    <property type="evidence" value="ECO:0007669"/>
    <property type="project" value="TreeGrafter"/>
</dbReference>
<sequence length="1744" mass="196172">MATPVGRLGVRSFRSGRFRGRCESGDEGPKVDFTRDPKDILKDILTNAVSQTHSTKSKKLTYLNAFVKFIVKLGHTSTEGITRQEILCCLRVCLFHEAKEVRAATLRALRYFVQDEETLDLLYNLHIDYLIVRSIDLCLDNEVERIHAIKLVRKIAQVAPSRLSPLLLYPLVAIGNDGANERDRMVRISLATICEIAFLNPEMLASCGGIGAILHAAIACHQYPRINESLVSTILHLLNHPKTRHLIQFNTDLEQLLAPFTDCHFKFNVESTDHSSREDRENRFEASKMAIISVMRSWPGIVRFCRPDGSGLQSLVGILYLPYEEIRQGILEMMFDLFRLKLPEWTDNFNTALLSVDPSEMQENWKLTDGFVAEEGKCLLPHMAKIRPNLVENHLALLLSAWLEAGILDALVEVMISSDDHLYVRATILLGEILHLASTLLPHECNHHSHCLPSLMVLASSPDLSSSQRHQATLAVYLLDRFHSIKKRGPVPCSMYLDQLIQRNGGRNVGQTRFHLRKTYDICITKSPSEDMIGQAIRESQVLVTKDNLKWEWDLIIAILKWPEEKYKRLDDQNFSRFIKRIVFFFKPTNHKFSRLEINHEFVINMCHAGCLMVDYLLESDQEEAYKYMTDFLMDVGECLSEISRQCLAPESVFSPANVINTCSQYYFLFTGRFSGSAKGDKYLEKAGIFQYLLEIMATTSQDSFIKLIVSSLNYSKEGNARAILSKALSATAESARLYCTKFMRVLLRAKVAGFSSWGVELLVNQLYDQSIQVAQAALAVLDEACDVEACLHSLIKLRPSCLHLGEKGVLLVCRFLSIPKGFKLLFDANYTNNEFHKWATSFNRRYVFIVEELLNEALTTYEKTYEGAFTRRSSRKRAKKDAFLPVHLYGQLSQHKDGFDLLQQQECLEDYFQCIKCQNLHSSDDIVKMKEALWVVGHIGTSTWGVNWLEEKDLLPEVIKLAEECGVFSVRGTAFFVLGLLASTREGAEYLNQLGWESCWHTREDRWPVVENRSEMLHDLDDILSDTFSLRSSDYEPRALNSPSVRSSSTLFFIAEEDKNSHGSNGCDSSQVQTCDKNSNLQTLPSRRSKTLPLETLGYKRYKTLPTRSTAFSFSIGEKGRKSKDDHFQKRGRKDFQQVESGNVVLEIPNVPKEEQDLDSSYEVGENVVSSENLTVPVIYLTKTDSNNVEDVAKETTSEKLIQIQEQQVCDTCANDDTTDGDVSFSIGSSSASITKHEDGDSKRVSEHYVKKSPVLKEVRSSSSDSSRTSNKSRTDSFNTDSTTSGISSCESGPNQCLSSDVVSLSPIASTSSVETVGVTMTTTESKDLVHPSSFRRKSLNLNRVPSLRIKQSSPAYGILPSARLLEGAQTENAVMFTTTRDAAGYDTWRSIMRQRRVSSDVESDLGIGTLYGEEDPVEVPMRRPSIDSKVSTETFTFRLSSGMPRNASGVSLSDMDRPMSPFGVAPKAILQQRKPHTGNAEFIGLALPVDINMVFEVHEGEDKRSHSSHTVLSKRDSSPDFKKPQSRSRKVSRSTSYSMSSDQFDHDRSICLVCHRLQYGQDNFAVAEEGEGGESDYVMEQDGSGAPFGTRGLTRSRVDSVNEYSSATPGSVTSCTSTEAPQTRMSYESVHGKVLIRKELRNMVINLSSSVGVKGSEQGLLSLKQKFPLVFKDVCFYSEVCEIMSSCSFRLTARRFIQELFEEFDIKKLLEEPYSLLGITASVEKSSPSKSENLDSLSENKF</sequence>
<dbReference type="InterPro" id="IPR028267">
    <property type="entry name" value="Pianissimo_N"/>
</dbReference>
<feature type="domain" description="Rapamycin-insensitive companion of mTOR N-terminal" evidence="4">
    <location>
        <begin position="60"/>
        <end position="442"/>
    </location>
</feature>
<feature type="compositionally biased region" description="Polar residues" evidence="2">
    <location>
        <begin position="1279"/>
        <end position="1296"/>
    </location>
</feature>
<name>A0AA88XRC7_PINIB</name>
<organism evidence="6 7">
    <name type="scientific">Pinctada imbricata</name>
    <name type="common">Atlantic pearl-oyster</name>
    <name type="synonym">Pinctada martensii</name>
    <dbReference type="NCBI Taxonomy" id="66713"/>
    <lineage>
        <taxon>Eukaryota</taxon>
        <taxon>Metazoa</taxon>
        <taxon>Spiralia</taxon>
        <taxon>Lophotrochozoa</taxon>
        <taxon>Mollusca</taxon>
        <taxon>Bivalvia</taxon>
        <taxon>Autobranchia</taxon>
        <taxon>Pteriomorphia</taxon>
        <taxon>Pterioida</taxon>
        <taxon>Pterioidea</taxon>
        <taxon>Pteriidae</taxon>
        <taxon>Pinctada</taxon>
    </lineage>
</organism>
<dbReference type="SMART" id="SM01310">
    <property type="entry name" value="RICTOR_V"/>
    <property type="match status" value="1"/>
</dbReference>
<evidence type="ECO:0000259" key="3">
    <source>
        <dbReference type="SMART" id="SM01307"/>
    </source>
</evidence>
<feature type="compositionally biased region" description="Polar residues" evidence="2">
    <location>
        <begin position="1535"/>
        <end position="1544"/>
    </location>
</feature>
<keyword evidence="7" id="KW-1185">Reference proteome</keyword>
<dbReference type="SMART" id="SM01308">
    <property type="entry name" value="RICTOR_N"/>
    <property type="match status" value="1"/>
</dbReference>
<dbReference type="SMART" id="SM01303">
    <property type="entry name" value="RasGEF_N_2"/>
    <property type="match status" value="1"/>
</dbReference>
<evidence type="ECO:0000259" key="5">
    <source>
        <dbReference type="SMART" id="SM01310"/>
    </source>
</evidence>
<proteinExistence type="inferred from homology"/>
<accession>A0AA88XRC7</accession>
<feature type="domain" description="Rapamycin-insensitive companion of mTOR middle" evidence="3">
    <location>
        <begin position="528"/>
        <end position="750"/>
    </location>
</feature>
<feature type="region of interest" description="Disordered" evidence="2">
    <location>
        <begin position="1502"/>
        <end position="1544"/>
    </location>
</feature>
<dbReference type="Pfam" id="PF14668">
    <property type="entry name" value="RICTOR_V"/>
    <property type="match status" value="1"/>
</dbReference>
<dbReference type="SMART" id="SM01307">
    <property type="entry name" value="RICTOR_M"/>
    <property type="match status" value="1"/>
</dbReference>
<dbReference type="InterPro" id="IPR028268">
    <property type="entry name" value="Pianissimo_fam"/>
</dbReference>
<dbReference type="InterPro" id="IPR029451">
    <property type="entry name" value="RICTOR_M"/>
</dbReference>
<dbReference type="PANTHER" id="PTHR13298">
    <property type="entry name" value="CYTOSOLIC REGULATOR PIANISSIMO"/>
    <property type="match status" value="1"/>
</dbReference>
<dbReference type="Pfam" id="PF14666">
    <property type="entry name" value="RICTOR_M"/>
    <property type="match status" value="1"/>
</dbReference>
<dbReference type="InterPro" id="IPR029453">
    <property type="entry name" value="Rictor_IV"/>
</dbReference>
<feature type="compositionally biased region" description="Basic and acidic residues" evidence="2">
    <location>
        <begin position="1236"/>
        <end position="1261"/>
    </location>
</feature>
<feature type="compositionally biased region" description="Low complexity" evidence="2">
    <location>
        <begin position="1262"/>
        <end position="1273"/>
    </location>
</feature>
<comment type="similarity">
    <text evidence="1">Belongs to the RICTOR family.</text>
</comment>
<evidence type="ECO:0000313" key="6">
    <source>
        <dbReference type="EMBL" id="KAK3090902.1"/>
    </source>
</evidence>
<dbReference type="Pfam" id="PF14663">
    <property type="entry name" value="RasGEF_N_2"/>
    <property type="match status" value="1"/>
</dbReference>
<dbReference type="Proteomes" id="UP001186944">
    <property type="component" value="Unassembled WGS sequence"/>
</dbReference>
<dbReference type="EMBL" id="VSWD01000010">
    <property type="protein sequence ID" value="KAK3090902.1"/>
    <property type="molecule type" value="Genomic_DNA"/>
</dbReference>
<reference evidence="6" key="1">
    <citation type="submission" date="2019-08" db="EMBL/GenBank/DDBJ databases">
        <title>The improved chromosome-level genome for the pearl oyster Pinctada fucata martensii using PacBio sequencing and Hi-C.</title>
        <authorList>
            <person name="Zheng Z."/>
        </authorList>
    </citation>
    <scope>NUCLEOTIDE SEQUENCE</scope>
    <source>
        <strain evidence="6">ZZ-2019</strain>
        <tissue evidence="6">Adductor muscle</tissue>
    </source>
</reference>